<accession>A0A0R1USM3</accession>
<proteinExistence type="predicted"/>
<feature type="transmembrane region" description="Helical" evidence="2">
    <location>
        <begin position="42"/>
        <end position="60"/>
    </location>
</feature>
<feature type="compositionally biased region" description="Low complexity" evidence="1">
    <location>
        <begin position="191"/>
        <end position="204"/>
    </location>
</feature>
<evidence type="ECO:0000256" key="1">
    <source>
        <dbReference type="SAM" id="MobiDB-lite"/>
    </source>
</evidence>
<dbReference type="AlphaFoldDB" id="A0A0R1USM3"/>
<feature type="compositionally biased region" description="Low complexity" evidence="1">
    <location>
        <begin position="123"/>
        <end position="179"/>
    </location>
</feature>
<dbReference type="Proteomes" id="UP000051084">
    <property type="component" value="Unassembled WGS sequence"/>
</dbReference>
<keyword evidence="2" id="KW-1133">Transmembrane helix</keyword>
<name>A0A0R1USM3_9LACO</name>
<keyword evidence="2" id="KW-0472">Membrane</keyword>
<evidence type="ECO:0000313" key="3">
    <source>
        <dbReference type="EMBL" id="KRL94650.1"/>
    </source>
</evidence>
<keyword evidence="4" id="KW-1185">Reference proteome</keyword>
<feature type="transmembrane region" description="Helical" evidence="2">
    <location>
        <begin position="6"/>
        <end position="22"/>
    </location>
</feature>
<evidence type="ECO:0000313" key="4">
    <source>
        <dbReference type="Proteomes" id="UP000051084"/>
    </source>
</evidence>
<feature type="region of interest" description="Disordered" evidence="1">
    <location>
        <begin position="70"/>
        <end position="204"/>
    </location>
</feature>
<keyword evidence="2" id="KW-0812">Transmembrane</keyword>
<evidence type="ECO:0000256" key="2">
    <source>
        <dbReference type="SAM" id="Phobius"/>
    </source>
</evidence>
<sequence>MEARTLYGIAIIAIVIYVMMYIHQVADFRRNGIHPIGKRTVITTWILLILTLSGFSGGWYQSRLAKVEAKPAHHQVTKVKHRHVKSHRKHDDAKSSSSAKSTSTRTGRATRSATDENESVAKSSRTQQTTSSTARRQATRSRSTTASSQVASTPAASGVTSNDNGGVTNNNQVGNNDSVAEVSDTSTNQGAIDATTADAAPADN</sequence>
<reference evidence="3 4" key="1">
    <citation type="journal article" date="2015" name="Genome Announc.">
        <title>Expanding the biotechnology potential of lactobacilli through comparative genomics of 213 strains and associated genera.</title>
        <authorList>
            <person name="Sun Z."/>
            <person name="Harris H.M."/>
            <person name="McCann A."/>
            <person name="Guo C."/>
            <person name="Argimon S."/>
            <person name="Zhang W."/>
            <person name="Yang X."/>
            <person name="Jeffery I.B."/>
            <person name="Cooney J.C."/>
            <person name="Kagawa T.F."/>
            <person name="Liu W."/>
            <person name="Song Y."/>
            <person name="Salvetti E."/>
            <person name="Wrobel A."/>
            <person name="Rasinkangas P."/>
            <person name="Parkhill J."/>
            <person name="Rea M.C."/>
            <person name="O'Sullivan O."/>
            <person name="Ritari J."/>
            <person name="Douillard F.P."/>
            <person name="Paul Ross R."/>
            <person name="Yang R."/>
            <person name="Briner A.E."/>
            <person name="Felis G.E."/>
            <person name="de Vos W.M."/>
            <person name="Barrangou R."/>
            <person name="Klaenhammer T.R."/>
            <person name="Caufield P.W."/>
            <person name="Cui Y."/>
            <person name="Zhang H."/>
            <person name="O'Toole P.W."/>
        </authorList>
    </citation>
    <scope>NUCLEOTIDE SEQUENCE [LARGE SCALE GENOMIC DNA]</scope>
    <source>
        <strain evidence="3 4">DSM 18793</strain>
    </source>
</reference>
<dbReference type="PATRIC" id="fig|1423742.4.peg.1354"/>
<feature type="compositionally biased region" description="Basic residues" evidence="1">
    <location>
        <begin position="72"/>
        <end position="88"/>
    </location>
</feature>
<protein>
    <submittedName>
        <fullName evidence="3">Uncharacterized protein</fullName>
    </submittedName>
</protein>
<feature type="compositionally biased region" description="Low complexity" evidence="1">
    <location>
        <begin position="95"/>
        <end position="112"/>
    </location>
</feature>
<dbReference type="RefSeq" id="WP_054654052.1">
    <property type="nucleotide sequence ID" value="NZ_AZGC01000032.1"/>
</dbReference>
<dbReference type="EMBL" id="AZGC01000032">
    <property type="protein sequence ID" value="KRL94650.1"/>
    <property type="molecule type" value="Genomic_DNA"/>
</dbReference>
<gene>
    <name evidence="3" type="ORF">FC21_GL001305</name>
</gene>
<organism evidence="3 4">
    <name type="scientific">Limosilactobacillus equigenerosi DSM 18793 = JCM 14505</name>
    <dbReference type="NCBI Taxonomy" id="1423742"/>
    <lineage>
        <taxon>Bacteria</taxon>
        <taxon>Bacillati</taxon>
        <taxon>Bacillota</taxon>
        <taxon>Bacilli</taxon>
        <taxon>Lactobacillales</taxon>
        <taxon>Lactobacillaceae</taxon>
        <taxon>Limosilactobacillus</taxon>
    </lineage>
</organism>
<comment type="caution">
    <text evidence="3">The sequence shown here is derived from an EMBL/GenBank/DDBJ whole genome shotgun (WGS) entry which is preliminary data.</text>
</comment>